<dbReference type="InterPro" id="IPR007165">
    <property type="entry name" value="Phage_holin_4_2"/>
</dbReference>
<gene>
    <name evidence="2" type="ORF">E5334_02860</name>
</gene>
<dbReference type="EMBL" id="SRYE01000001">
    <property type="protein sequence ID" value="TGY63452.1"/>
    <property type="molecule type" value="Genomic_DNA"/>
</dbReference>
<keyword evidence="1" id="KW-0472">Membrane</keyword>
<dbReference type="Proteomes" id="UP000310263">
    <property type="component" value="Unassembled WGS sequence"/>
</dbReference>
<name>A0A4S2F4N9_9ACTN</name>
<proteinExistence type="predicted"/>
<dbReference type="PANTHER" id="PTHR37309:SF1">
    <property type="entry name" value="SLR0284 PROTEIN"/>
    <property type="match status" value="1"/>
</dbReference>
<feature type="transmembrane region" description="Helical" evidence="1">
    <location>
        <begin position="55"/>
        <end position="76"/>
    </location>
</feature>
<dbReference type="AlphaFoldDB" id="A0A4S2F4N9"/>
<feature type="transmembrane region" description="Helical" evidence="1">
    <location>
        <begin position="7"/>
        <end position="25"/>
    </location>
</feature>
<dbReference type="Pfam" id="PF04020">
    <property type="entry name" value="Phage_holin_4_2"/>
    <property type="match status" value="1"/>
</dbReference>
<dbReference type="OrthoDB" id="9810847at2"/>
<evidence type="ECO:0000256" key="1">
    <source>
        <dbReference type="SAM" id="Phobius"/>
    </source>
</evidence>
<reference evidence="2 3" key="1">
    <citation type="submission" date="2019-04" db="EMBL/GenBank/DDBJ databases">
        <title>Microbes associate with the intestines of laboratory mice.</title>
        <authorList>
            <person name="Navarre W."/>
            <person name="Wong E."/>
            <person name="Huang K."/>
            <person name="Tropini C."/>
            <person name="Ng K."/>
            <person name="Yu B."/>
        </authorList>
    </citation>
    <scope>NUCLEOTIDE SEQUENCE [LARGE SCALE GENOMIC DNA]</scope>
    <source>
        <strain evidence="2 3">NM07_P-09</strain>
    </source>
</reference>
<keyword evidence="3" id="KW-1185">Reference proteome</keyword>
<evidence type="ECO:0000313" key="2">
    <source>
        <dbReference type="EMBL" id="TGY63452.1"/>
    </source>
</evidence>
<comment type="caution">
    <text evidence="2">The sequence shown here is derived from an EMBL/GenBank/DDBJ whole genome shotgun (WGS) entry which is preliminary data.</text>
</comment>
<accession>A0A4S2F4N9</accession>
<dbReference type="RefSeq" id="WP_136012077.1">
    <property type="nucleotide sequence ID" value="NZ_SRYE01000001.1"/>
</dbReference>
<keyword evidence="1" id="KW-1133">Transmembrane helix</keyword>
<organism evidence="2 3">
    <name type="scientific">Muricaecibacterium torontonense</name>
    <dbReference type="NCBI Taxonomy" id="3032871"/>
    <lineage>
        <taxon>Bacteria</taxon>
        <taxon>Bacillati</taxon>
        <taxon>Actinomycetota</taxon>
        <taxon>Coriobacteriia</taxon>
        <taxon>Coriobacteriales</taxon>
        <taxon>Atopobiaceae</taxon>
        <taxon>Muricaecibacterium</taxon>
    </lineage>
</organism>
<sequence>MSFILKWLITAIATIAAINLVPGIIAVGGPWIGPIACSLMLALIDVSIKPILQVLSIPITVITLGIFYLIVNALLLELASWLSTSVLGVGIYIESFGAAFLGAIIISIVSAILSSVMGA</sequence>
<evidence type="ECO:0000313" key="3">
    <source>
        <dbReference type="Proteomes" id="UP000310263"/>
    </source>
</evidence>
<protein>
    <submittedName>
        <fullName evidence="2">Phage holin family protein</fullName>
    </submittedName>
</protein>
<feature type="transmembrane region" description="Helical" evidence="1">
    <location>
        <begin position="96"/>
        <end position="116"/>
    </location>
</feature>
<feature type="transmembrane region" description="Helical" evidence="1">
    <location>
        <begin position="31"/>
        <end position="48"/>
    </location>
</feature>
<dbReference type="PANTHER" id="PTHR37309">
    <property type="entry name" value="SLR0284 PROTEIN"/>
    <property type="match status" value="1"/>
</dbReference>
<keyword evidence="1" id="KW-0812">Transmembrane</keyword>